<evidence type="ECO:0000313" key="2">
    <source>
        <dbReference type="Proteomes" id="UP000597206"/>
    </source>
</evidence>
<organism evidence="1 2">
    <name type="scientific">Vibrio nitrifigilis</name>
    <dbReference type="NCBI Taxonomy" id="2789781"/>
    <lineage>
        <taxon>Bacteria</taxon>
        <taxon>Pseudomonadati</taxon>
        <taxon>Pseudomonadota</taxon>
        <taxon>Gammaproteobacteria</taxon>
        <taxon>Vibrionales</taxon>
        <taxon>Vibrionaceae</taxon>
        <taxon>Vibrio</taxon>
    </lineage>
</organism>
<dbReference type="Proteomes" id="UP000597206">
    <property type="component" value="Unassembled WGS sequence"/>
</dbReference>
<proteinExistence type="predicted"/>
<evidence type="ECO:0000313" key="1">
    <source>
        <dbReference type="EMBL" id="MBF8999738.1"/>
    </source>
</evidence>
<name>A0ABS0GBT2_9VIBR</name>
<accession>A0ABS0GBT2</accession>
<gene>
    <name evidence="1" type="ORF">I1A42_04060</name>
</gene>
<dbReference type="EMBL" id="JADPMR010000001">
    <property type="protein sequence ID" value="MBF8999738.1"/>
    <property type="molecule type" value="Genomic_DNA"/>
</dbReference>
<dbReference type="InterPro" id="IPR021936">
    <property type="entry name" value="DUF3549"/>
</dbReference>
<reference evidence="1 2" key="1">
    <citation type="submission" date="2020-11" db="EMBL/GenBank/DDBJ databases">
        <title>Vibrio nitrifigilis sp. nov., a marine nitrogen-fixing bacterium isolated from the lagoon sediment of an islet inside an atoll.</title>
        <authorList>
            <person name="Wang L.-T."/>
            <person name="Shieh W.Y."/>
        </authorList>
    </citation>
    <scope>NUCLEOTIDE SEQUENCE [LARGE SCALE GENOMIC DNA]</scope>
    <source>
        <strain evidence="1 2">NFV-1</strain>
    </source>
</reference>
<sequence>MDNIATLSQLLQTSGNHYKVFDLGRRIQVIPNEQFHQVEQGSQPYPYPVQRSAQIAIAYWNEANQPWIWFLKFELDERGLLQQSHVTQFIQYVLEAMGSRLTNELSEEQQQKLTNNPYTFKPHEDKMALFHSLIRSHLALPCSQYYEHAQHYFKGGLGWDNWQTVGLQGITDICTHIGQEQNGVLLRKAIAHLPTQPLYALLGALEHIDLPEKLADRIVEMANKEIVSDKPDLFLLSALVRALAGAPEKHLTDIVDKLLSSEQLSHQEILIGIAGRSWHVLADSGRAQRFLLRLAQTGNQALFNQLFADLVMLPQLRMVILPLLHASPSPELTQALMELQRNTKS</sequence>
<dbReference type="Pfam" id="PF12069">
    <property type="entry name" value="DUF3549"/>
    <property type="match status" value="1"/>
</dbReference>
<keyword evidence="2" id="KW-1185">Reference proteome</keyword>
<comment type="caution">
    <text evidence="1">The sequence shown here is derived from an EMBL/GenBank/DDBJ whole genome shotgun (WGS) entry which is preliminary data.</text>
</comment>
<dbReference type="RefSeq" id="WP_196122734.1">
    <property type="nucleotide sequence ID" value="NZ_JADPMR010000001.1"/>
</dbReference>
<protein>
    <submittedName>
        <fullName evidence="1">DUF3549 family protein</fullName>
    </submittedName>
</protein>